<feature type="domain" description="Fungal-type protein kinase" evidence="2">
    <location>
        <begin position="66"/>
        <end position="255"/>
    </location>
</feature>
<dbReference type="Proteomes" id="UP000027265">
    <property type="component" value="Unassembled WGS sequence"/>
</dbReference>
<sequence length="391" mass="44650">MSPITPPPVKQNCLPTTPQEKQQGINPNLTHGIAFVTTDSETQRNLKYARSRATRILGAQPVQVDGETRGDNDVVVKVSWPGESRQNEARIIDLAREAVLICHHLIDHHDLDCDTCQIGDDLGISKTSSHMSHVHRRLLFEKSNPISSLSGEDFMTAWIQCYRCHFRLRLHGIEHGHVTKSNLMVNSVTGTGVLNDYDIPVFKKKNQNGSIIGTEYIDAIPFMALDLLTKDFFDGKIRRIYRHDNESFIWVLPWVFLRGKHWQAGELNRWATSDFVGCQAQKFRFLYQSDEYVGYPEANVRPYEAASQLLAWLFKKLCREKDAKRVCERARPSKNGDAALMGLWNDPSEKAACMYFRQFEAELKAGWDYGFEPLPEGQTVPLKDEEPIKLD</sequence>
<dbReference type="EMBL" id="KL197712">
    <property type="protein sequence ID" value="KDQ61754.1"/>
    <property type="molecule type" value="Genomic_DNA"/>
</dbReference>
<protein>
    <recommendedName>
        <fullName evidence="2">Fungal-type protein kinase domain-containing protein</fullName>
    </recommendedName>
</protein>
<dbReference type="OrthoDB" id="5584477at2759"/>
<dbReference type="Pfam" id="PF17667">
    <property type="entry name" value="Pkinase_fungal"/>
    <property type="match status" value="1"/>
</dbReference>
<keyword evidence="4" id="KW-1185">Reference proteome</keyword>
<feature type="region of interest" description="Disordered" evidence="1">
    <location>
        <begin position="1"/>
        <end position="26"/>
    </location>
</feature>
<reference evidence="4" key="1">
    <citation type="journal article" date="2014" name="Proc. Natl. Acad. Sci. U.S.A.">
        <title>Extensive sampling of basidiomycete genomes demonstrates inadequacy of the white-rot/brown-rot paradigm for wood decay fungi.</title>
        <authorList>
            <person name="Riley R."/>
            <person name="Salamov A.A."/>
            <person name="Brown D.W."/>
            <person name="Nagy L.G."/>
            <person name="Floudas D."/>
            <person name="Held B.W."/>
            <person name="Levasseur A."/>
            <person name="Lombard V."/>
            <person name="Morin E."/>
            <person name="Otillar R."/>
            <person name="Lindquist E.A."/>
            <person name="Sun H."/>
            <person name="LaButti K.M."/>
            <person name="Schmutz J."/>
            <person name="Jabbour D."/>
            <person name="Luo H."/>
            <person name="Baker S.E."/>
            <person name="Pisabarro A.G."/>
            <person name="Walton J.D."/>
            <person name="Blanchette R.A."/>
            <person name="Henrissat B."/>
            <person name="Martin F."/>
            <person name="Cullen D."/>
            <person name="Hibbett D.S."/>
            <person name="Grigoriev I.V."/>
        </authorList>
    </citation>
    <scope>NUCLEOTIDE SEQUENCE [LARGE SCALE GENOMIC DNA]</scope>
    <source>
        <strain evidence="4">MUCL 33604</strain>
    </source>
</reference>
<name>A0A067Q437_9AGAM</name>
<feature type="compositionally biased region" description="Polar residues" evidence="1">
    <location>
        <begin position="13"/>
        <end position="26"/>
    </location>
</feature>
<organism evidence="3 4">
    <name type="scientific">Jaapia argillacea MUCL 33604</name>
    <dbReference type="NCBI Taxonomy" id="933084"/>
    <lineage>
        <taxon>Eukaryota</taxon>
        <taxon>Fungi</taxon>
        <taxon>Dikarya</taxon>
        <taxon>Basidiomycota</taxon>
        <taxon>Agaricomycotina</taxon>
        <taxon>Agaricomycetes</taxon>
        <taxon>Agaricomycetidae</taxon>
        <taxon>Jaapiales</taxon>
        <taxon>Jaapiaceae</taxon>
        <taxon>Jaapia</taxon>
    </lineage>
</organism>
<dbReference type="InterPro" id="IPR040976">
    <property type="entry name" value="Pkinase_fungal"/>
</dbReference>
<gene>
    <name evidence="3" type="ORF">JAAARDRAFT_31234</name>
</gene>
<dbReference type="InParanoid" id="A0A067Q437"/>
<accession>A0A067Q437</accession>
<evidence type="ECO:0000313" key="3">
    <source>
        <dbReference type="EMBL" id="KDQ61754.1"/>
    </source>
</evidence>
<dbReference type="AlphaFoldDB" id="A0A067Q437"/>
<evidence type="ECO:0000256" key="1">
    <source>
        <dbReference type="SAM" id="MobiDB-lite"/>
    </source>
</evidence>
<evidence type="ECO:0000259" key="2">
    <source>
        <dbReference type="Pfam" id="PF17667"/>
    </source>
</evidence>
<proteinExistence type="predicted"/>
<evidence type="ECO:0000313" key="4">
    <source>
        <dbReference type="Proteomes" id="UP000027265"/>
    </source>
</evidence>
<dbReference type="HOGENOM" id="CLU_706079_0_0_1"/>